<name>A0A7X0RSB0_9BACL</name>
<dbReference type="InterPro" id="IPR013766">
    <property type="entry name" value="Thioredoxin_domain"/>
</dbReference>
<feature type="site" description="Deprotonates C-terminal active site Cys" evidence="8">
    <location>
        <position position="24"/>
    </location>
</feature>
<dbReference type="SUPFAM" id="SSF52833">
    <property type="entry name" value="Thioredoxin-like"/>
    <property type="match status" value="1"/>
</dbReference>
<keyword evidence="4" id="KW-0249">Electron transport</keyword>
<keyword evidence="3" id="KW-0813">Transport</keyword>
<evidence type="ECO:0000256" key="9">
    <source>
        <dbReference type="PIRSR" id="PIRSR000077-4"/>
    </source>
</evidence>
<dbReference type="GO" id="GO:0015035">
    <property type="term" value="F:protein-disulfide reductase activity"/>
    <property type="evidence" value="ECO:0007669"/>
    <property type="project" value="InterPro"/>
</dbReference>
<dbReference type="PANTHER" id="PTHR45663:SF11">
    <property type="entry name" value="GEO12009P1"/>
    <property type="match status" value="1"/>
</dbReference>
<dbReference type="RefSeq" id="WP_185670627.1">
    <property type="nucleotide sequence ID" value="NZ_JACJVP010000030.1"/>
</dbReference>
<evidence type="ECO:0000256" key="6">
    <source>
        <dbReference type="ARBA" id="ARBA00023284"/>
    </source>
</evidence>
<dbReference type="PRINTS" id="PR00421">
    <property type="entry name" value="THIOREDOXIN"/>
</dbReference>
<feature type="site" description="Contributes to redox potential value" evidence="8">
    <location>
        <position position="32"/>
    </location>
</feature>
<proteinExistence type="inferred from homology"/>
<evidence type="ECO:0000256" key="2">
    <source>
        <dbReference type="ARBA" id="ARBA00020570"/>
    </source>
</evidence>
<dbReference type="InterPro" id="IPR017937">
    <property type="entry name" value="Thioredoxin_CS"/>
</dbReference>
<evidence type="ECO:0000256" key="1">
    <source>
        <dbReference type="ARBA" id="ARBA00008987"/>
    </source>
</evidence>
<dbReference type="Proteomes" id="UP000547209">
    <property type="component" value="Unassembled WGS sequence"/>
</dbReference>
<feature type="active site" description="Nucleophile" evidence="8">
    <location>
        <position position="33"/>
    </location>
</feature>
<evidence type="ECO:0000313" key="12">
    <source>
        <dbReference type="Proteomes" id="UP000547209"/>
    </source>
</evidence>
<dbReference type="PROSITE" id="PS51352">
    <property type="entry name" value="THIOREDOXIN_2"/>
    <property type="match status" value="1"/>
</dbReference>
<keyword evidence="12" id="KW-1185">Reference proteome</keyword>
<protein>
    <recommendedName>
        <fullName evidence="2 7">Thioredoxin</fullName>
    </recommendedName>
</protein>
<dbReference type="InterPro" id="IPR005746">
    <property type="entry name" value="Thioredoxin"/>
</dbReference>
<feature type="domain" description="Thioredoxin" evidence="10">
    <location>
        <begin position="1"/>
        <end position="106"/>
    </location>
</feature>
<comment type="similarity">
    <text evidence="1 7">Belongs to the thioredoxin family.</text>
</comment>
<dbReference type="EMBL" id="JACJVP010000030">
    <property type="protein sequence ID" value="MBB6672777.1"/>
    <property type="molecule type" value="Genomic_DNA"/>
</dbReference>
<evidence type="ECO:0000259" key="10">
    <source>
        <dbReference type="PROSITE" id="PS51352"/>
    </source>
</evidence>
<evidence type="ECO:0000256" key="7">
    <source>
        <dbReference type="PIRNR" id="PIRNR000077"/>
    </source>
</evidence>
<evidence type="ECO:0000256" key="3">
    <source>
        <dbReference type="ARBA" id="ARBA00022448"/>
    </source>
</evidence>
<dbReference type="PROSITE" id="PS00194">
    <property type="entry name" value="THIOREDOXIN_1"/>
    <property type="match status" value="1"/>
</dbReference>
<evidence type="ECO:0000313" key="11">
    <source>
        <dbReference type="EMBL" id="MBB6672777.1"/>
    </source>
</evidence>
<sequence>MKLTEVNDQSFKEHVRPLGVTLVDFSTTWCPPCKALMPVLEELADAYGSQVSMLKVDCDDSPETASAFGVMANPTVIVFRDGEPAEKLVGLRPSGAYRAVLDRHLVPDGESSSARN</sequence>
<dbReference type="Pfam" id="PF00085">
    <property type="entry name" value="Thioredoxin"/>
    <property type="match status" value="1"/>
</dbReference>
<evidence type="ECO:0000256" key="5">
    <source>
        <dbReference type="ARBA" id="ARBA00023157"/>
    </source>
</evidence>
<dbReference type="GO" id="GO:0045454">
    <property type="term" value="P:cell redox homeostasis"/>
    <property type="evidence" value="ECO:0007669"/>
    <property type="project" value="TreeGrafter"/>
</dbReference>
<gene>
    <name evidence="11" type="ORF">H7C19_19020</name>
</gene>
<comment type="caution">
    <text evidence="11">The sequence shown here is derived from an EMBL/GenBank/DDBJ whole genome shotgun (WGS) entry which is preliminary data.</text>
</comment>
<dbReference type="AlphaFoldDB" id="A0A7X0RSB0"/>
<feature type="site" description="Contributes to redox potential value" evidence="8">
    <location>
        <position position="31"/>
    </location>
</feature>
<keyword evidence="5 9" id="KW-1015">Disulfide bond</keyword>
<evidence type="ECO:0000256" key="8">
    <source>
        <dbReference type="PIRSR" id="PIRSR000077-1"/>
    </source>
</evidence>
<accession>A0A7X0RSB0</accession>
<reference evidence="11 12" key="1">
    <citation type="submission" date="2020-08" db="EMBL/GenBank/DDBJ databases">
        <title>Cohnella phylogeny.</title>
        <authorList>
            <person name="Dunlap C."/>
        </authorList>
    </citation>
    <scope>NUCLEOTIDE SEQUENCE [LARGE SCALE GENOMIC DNA]</scope>
    <source>
        <strain evidence="11 12">DSM 28246</strain>
    </source>
</reference>
<dbReference type="GO" id="GO:0005829">
    <property type="term" value="C:cytosol"/>
    <property type="evidence" value="ECO:0007669"/>
    <property type="project" value="TreeGrafter"/>
</dbReference>
<dbReference type="Gene3D" id="3.40.30.10">
    <property type="entry name" value="Glutaredoxin"/>
    <property type="match status" value="1"/>
</dbReference>
<organism evidence="11 12">
    <name type="scientific">Cohnella nanjingensis</name>
    <dbReference type="NCBI Taxonomy" id="1387779"/>
    <lineage>
        <taxon>Bacteria</taxon>
        <taxon>Bacillati</taxon>
        <taxon>Bacillota</taxon>
        <taxon>Bacilli</taxon>
        <taxon>Bacillales</taxon>
        <taxon>Paenibacillaceae</taxon>
        <taxon>Cohnella</taxon>
    </lineage>
</organism>
<feature type="disulfide bond" description="Redox-active" evidence="9">
    <location>
        <begin position="30"/>
        <end position="33"/>
    </location>
</feature>
<dbReference type="PIRSF" id="PIRSF000077">
    <property type="entry name" value="Thioredoxin"/>
    <property type="match status" value="1"/>
</dbReference>
<evidence type="ECO:0000256" key="4">
    <source>
        <dbReference type="ARBA" id="ARBA00022982"/>
    </source>
</evidence>
<dbReference type="CDD" id="cd02947">
    <property type="entry name" value="TRX_family"/>
    <property type="match status" value="1"/>
</dbReference>
<dbReference type="InterPro" id="IPR036249">
    <property type="entry name" value="Thioredoxin-like_sf"/>
</dbReference>
<feature type="active site" description="Nucleophile" evidence="8">
    <location>
        <position position="30"/>
    </location>
</feature>
<dbReference type="PANTHER" id="PTHR45663">
    <property type="entry name" value="GEO12009P1"/>
    <property type="match status" value="1"/>
</dbReference>
<keyword evidence="6 9" id="KW-0676">Redox-active center</keyword>